<evidence type="ECO:0000313" key="3">
    <source>
        <dbReference type="Proteomes" id="UP000001660"/>
    </source>
</evidence>
<sequence length="119" mass="13423">MNEQQASALAQAWIDAWNRHDLDAILRHYAPDVEFTSPFVSALSGDTSGTIHGRESLTAYFRKGLQAYPDLRFELIHTLIGVDSLLLYYRSVKGLLAAEMMLINGEGQIQTVRVHYVKE</sequence>
<dbReference type="OrthoDB" id="13610at2"/>
<proteinExistence type="predicted"/>
<evidence type="ECO:0000313" key="2">
    <source>
        <dbReference type="EMBL" id="CBK43331.1"/>
    </source>
</evidence>
<keyword evidence="3" id="KW-1185">Reference proteome</keyword>
<name>D8P7I5_9BACT</name>
<dbReference type="Pfam" id="PF12680">
    <property type="entry name" value="SnoaL_2"/>
    <property type="match status" value="1"/>
</dbReference>
<dbReference type="Proteomes" id="UP000001660">
    <property type="component" value="Chromosome"/>
</dbReference>
<reference evidence="2 3" key="1">
    <citation type="journal article" date="2010" name="Proc. Natl. Acad. Sci. U.S.A.">
        <title>A Nitrospira metagenome illuminates the physiology and evolution of globally important nitrite-oxidizing bacteria.</title>
        <authorList>
            <person name="Lucker S."/>
            <person name="Wagner M."/>
            <person name="Maixner F."/>
            <person name="Pelletier E."/>
            <person name="Koch H."/>
            <person name="Vacherie B."/>
            <person name="Rattei T."/>
            <person name="Sinninghe Damste J."/>
            <person name="Spieck E."/>
            <person name="Le Paslier D."/>
            <person name="Daims H."/>
        </authorList>
    </citation>
    <scope>NUCLEOTIDE SEQUENCE [LARGE SCALE GENOMIC DNA]</scope>
</reference>
<dbReference type="STRING" id="330214.NIDE3653"/>
<protein>
    <recommendedName>
        <fullName evidence="1">SnoaL-like domain-containing protein</fullName>
    </recommendedName>
</protein>
<feature type="domain" description="SnoaL-like" evidence="1">
    <location>
        <begin position="11"/>
        <end position="83"/>
    </location>
</feature>
<organism evidence="2 3">
    <name type="scientific">Nitrospira defluvii</name>
    <dbReference type="NCBI Taxonomy" id="330214"/>
    <lineage>
        <taxon>Bacteria</taxon>
        <taxon>Pseudomonadati</taxon>
        <taxon>Nitrospirota</taxon>
        <taxon>Nitrospiria</taxon>
        <taxon>Nitrospirales</taxon>
        <taxon>Nitrospiraceae</taxon>
        <taxon>Nitrospira</taxon>
    </lineage>
</organism>
<dbReference type="AlphaFoldDB" id="D8P7I5"/>
<dbReference type="Gene3D" id="3.10.450.50">
    <property type="match status" value="1"/>
</dbReference>
<dbReference type="EMBL" id="FP929003">
    <property type="protein sequence ID" value="CBK43331.1"/>
    <property type="molecule type" value="Genomic_DNA"/>
</dbReference>
<dbReference type="KEGG" id="nde:NIDE3653"/>
<dbReference type="SUPFAM" id="SSF54427">
    <property type="entry name" value="NTF2-like"/>
    <property type="match status" value="1"/>
</dbReference>
<accession>D8P7I5</accession>
<dbReference type="HOGENOM" id="CLU_133108_0_0_0"/>
<dbReference type="InterPro" id="IPR032710">
    <property type="entry name" value="NTF2-like_dom_sf"/>
</dbReference>
<gene>
    <name evidence="2" type="ORF">NIDE3653</name>
</gene>
<dbReference type="InterPro" id="IPR037401">
    <property type="entry name" value="SnoaL-like"/>
</dbReference>
<evidence type="ECO:0000259" key="1">
    <source>
        <dbReference type="Pfam" id="PF12680"/>
    </source>
</evidence>
<dbReference type="eggNOG" id="COG3631">
    <property type="taxonomic scope" value="Bacteria"/>
</dbReference>